<dbReference type="InterPro" id="IPR000524">
    <property type="entry name" value="Tscrpt_reg_HTH_GntR"/>
</dbReference>
<dbReference type="SMART" id="SM00895">
    <property type="entry name" value="FCD"/>
    <property type="match status" value="1"/>
</dbReference>
<evidence type="ECO:0000256" key="3">
    <source>
        <dbReference type="ARBA" id="ARBA00023163"/>
    </source>
</evidence>
<dbReference type="Pfam" id="PF00392">
    <property type="entry name" value="GntR"/>
    <property type="match status" value="1"/>
</dbReference>
<evidence type="ECO:0000259" key="4">
    <source>
        <dbReference type="PROSITE" id="PS50949"/>
    </source>
</evidence>
<dbReference type="SMART" id="SM00345">
    <property type="entry name" value="HTH_GNTR"/>
    <property type="match status" value="1"/>
</dbReference>
<dbReference type="Proteomes" id="UP000509568">
    <property type="component" value="Chromosome"/>
</dbReference>
<dbReference type="InterPro" id="IPR036390">
    <property type="entry name" value="WH_DNA-bd_sf"/>
</dbReference>
<sequence length="237" mass="26406">MARHATPPLDKQAVTARSGKSLTEQAYAALRSQIITCQMPPGLEVSEQELSERLEMSKTPVREALMRLCLEGLVESYPRRGYRIAPVTIKAINDLFHIRAVLEGDAAALAARHLKPDDFAALETLADASYRLEENKSREDFVDANREFHLAISQASGNPRLHALVVSHLEEGERFFHLGAQARDINSETNREHNDLLDVLRSGDPDQARAVMSQHIESTRKGLLQSLMAAEYPDISL</sequence>
<dbReference type="PROSITE" id="PS50949">
    <property type="entry name" value="HTH_GNTR"/>
    <property type="match status" value="1"/>
</dbReference>
<proteinExistence type="predicted"/>
<dbReference type="CDD" id="cd07377">
    <property type="entry name" value="WHTH_GntR"/>
    <property type="match status" value="1"/>
</dbReference>
<dbReference type="InterPro" id="IPR008920">
    <property type="entry name" value="TF_FadR/GntR_C"/>
</dbReference>
<keyword evidence="2" id="KW-0238">DNA-binding</keyword>
<dbReference type="InterPro" id="IPR011711">
    <property type="entry name" value="GntR_C"/>
</dbReference>
<reference evidence="5 6" key="1">
    <citation type="submission" date="2020-06" db="EMBL/GenBank/DDBJ databases">
        <title>Pseudomonas eucalypticola sp. nov., an endophyte of Eucalyptus dunnii leaves with biocontrol ability of eucalyptus leaf blight.</title>
        <authorList>
            <person name="Liu Y."/>
            <person name="Song Z."/>
            <person name="Zeng H."/>
            <person name="Lu M."/>
            <person name="Wang X."/>
            <person name="Lian X."/>
            <person name="Zhang Q."/>
        </authorList>
    </citation>
    <scope>NUCLEOTIDE SEQUENCE [LARGE SCALE GENOMIC DNA]</scope>
    <source>
        <strain evidence="5 6">NP-1</strain>
    </source>
</reference>
<evidence type="ECO:0000313" key="6">
    <source>
        <dbReference type="Proteomes" id="UP000509568"/>
    </source>
</evidence>
<dbReference type="PANTHER" id="PTHR43537:SF5">
    <property type="entry name" value="UXU OPERON TRANSCRIPTIONAL REGULATOR"/>
    <property type="match status" value="1"/>
</dbReference>
<dbReference type="Pfam" id="PF07729">
    <property type="entry name" value="FCD"/>
    <property type="match status" value="1"/>
</dbReference>
<evidence type="ECO:0000256" key="1">
    <source>
        <dbReference type="ARBA" id="ARBA00023015"/>
    </source>
</evidence>
<organism evidence="5 6">
    <name type="scientific">Pseudomonas eucalypticola</name>
    <dbReference type="NCBI Taxonomy" id="2599595"/>
    <lineage>
        <taxon>Bacteria</taxon>
        <taxon>Pseudomonadati</taxon>
        <taxon>Pseudomonadota</taxon>
        <taxon>Gammaproteobacteria</taxon>
        <taxon>Pseudomonadales</taxon>
        <taxon>Pseudomonadaceae</taxon>
        <taxon>Pseudomonas</taxon>
    </lineage>
</organism>
<keyword evidence="3" id="KW-0804">Transcription</keyword>
<evidence type="ECO:0000256" key="2">
    <source>
        <dbReference type="ARBA" id="ARBA00023125"/>
    </source>
</evidence>
<dbReference type="PANTHER" id="PTHR43537">
    <property type="entry name" value="TRANSCRIPTIONAL REGULATOR, GNTR FAMILY"/>
    <property type="match status" value="1"/>
</dbReference>
<evidence type="ECO:0000313" key="5">
    <source>
        <dbReference type="EMBL" id="QKZ05618.1"/>
    </source>
</evidence>
<protein>
    <submittedName>
        <fullName evidence="5">GntR family transcriptional regulator</fullName>
    </submittedName>
</protein>
<dbReference type="InterPro" id="IPR036388">
    <property type="entry name" value="WH-like_DNA-bd_sf"/>
</dbReference>
<gene>
    <name evidence="5" type="ORF">HWQ56_18180</name>
</gene>
<name>A0A7D5D8P4_9PSED</name>
<accession>A0A7D5D8P4</accession>
<dbReference type="GO" id="GO:0003677">
    <property type="term" value="F:DNA binding"/>
    <property type="evidence" value="ECO:0007669"/>
    <property type="project" value="UniProtKB-KW"/>
</dbReference>
<dbReference type="SUPFAM" id="SSF48008">
    <property type="entry name" value="GntR ligand-binding domain-like"/>
    <property type="match status" value="1"/>
</dbReference>
<dbReference type="RefSeq" id="WP_176571379.1">
    <property type="nucleotide sequence ID" value="NZ_CP056030.1"/>
</dbReference>
<keyword evidence="6" id="KW-1185">Reference proteome</keyword>
<dbReference type="Gene3D" id="1.10.10.10">
    <property type="entry name" value="Winged helix-like DNA-binding domain superfamily/Winged helix DNA-binding domain"/>
    <property type="match status" value="1"/>
</dbReference>
<dbReference type="KEGG" id="pez:HWQ56_18180"/>
<dbReference type="GO" id="GO:0003700">
    <property type="term" value="F:DNA-binding transcription factor activity"/>
    <property type="evidence" value="ECO:0007669"/>
    <property type="project" value="InterPro"/>
</dbReference>
<dbReference type="EMBL" id="CP056030">
    <property type="protein sequence ID" value="QKZ05618.1"/>
    <property type="molecule type" value="Genomic_DNA"/>
</dbReference>
<keyword evidence="1" id="KW-0805">Transcription regulation</keyword>
<dbReference type="Gene3D" id="1.20.120.530">
    <property type="entry name" value="GntR ligand-binding domain-like"/>
    <property type="match status" value="1"/>
</dbReference>
<feature type="domain" description="HTH gntR-type" evidence="4">
    <location>
        <begin position="20"/>
        <end position="87"/>
    </location>
</feature>
<dbReference type="AlphaFoldDB" id="A0A7D5D8P4"/>
<dbReference type="SUPFAM" id="SSF46785">
    <property type="entry name" value="Winged helix' DNA-binding domain"/>
    <property type="match status" value="1"/>
</dbReference>